<proteinExistence type="predicted"/>
<accession>A0AAN9A6A3</accession>
<evidence type="ECO:0000313" key="1">
    <source>
        <dbReference type="EMBL" id="KAK7076343.1"/>
    </source>
</evidence>
<dbReference type="AlphaFoldDB" id="A0AAN9A6A3"/>
<name>A0AAN9A6A3_HALRR</name>
<keyword evidence="2" id="KW-1185">Reference proteome</keyword>
<reference evidence="1 2" key="1">
    <citation type="submission" date="2023-11" db="EMBL/GenBank/DDBJ databases">
        <title>Halocaridina rubra genome assembly.</title>
        <authorList>
            <person name="Smith C."/>
        </authorList>
    </citation>
    <scope>NUCLEOTIDE SEQUENCE [LARGE SCALE GENOMIC DNA]</scope>
    <source>
        <strain evidence="1">EP-1</strain>
        <tissue evidence="1">Whole</tissue>
    </source>
</reference>
<dbReference type="Proteomes" id="UP001381693">
    <property type="component" value="Unassembled WGS sequence"/>
</dbReference>
<comment type="caution">
    <text evidence="1">The sequence shown here is derived from an EMBL/GenBank/DDBJ whole genome shotgun (WGS) entry which is preliminary data.</text>
</comment>
<gene>
    <name evidence="1" type="ORF">SK128_021523</name>
</gene>
<organism evidence="1 2">
    <name type="scientific">Halocaridina rubra</name>
    <name type="common">Hawaiian red shrimp</name>
    <dbReference type="NCBI Taxonomy" id="373956"/>
    <lineage>
        <taxon>Eukaryota</taxon>
        <taxon>Metazoa</taxon>
        <taxon>Ecdysozoa</taxon>
        <taxon>Arthropoda</taxon>
        <taxon>Crustacea</taxon>
        <taxon>Multicrustacea</taxon>
        <taxon>Malacostraca</taxon>
        <taxon>Eumalacostraca</taxon>
        <taxon>Eucarida</taxon>
        <taxon>Decapoda</taxon>
        <taxon>Pleocyemata</taxon>
        <taxon>Caridea</taxon>
        <taxon>Atyoidea</taxon>
        <taxon>Atyidae</taxon>
        <taxon>Halocaridina</taxon>
    </lineage>
</organism>
<sequence length="85" mass="9789">MPALWQCIDERGKRWQCAGTPRVRARAHTPLSRGMAKVPTFPGCLSRESQDDKERFPMAFILRNNKGIFAYTWPAHISYVHTPEC</sequence>
<dbReference type="EMBL" id="JAXCGZ010009715">
    <property type="protein sequence ID" value="KAK7076343.1"/>
    <property type="molecule type" value="Genomic_DNA"/>
</dbReference>
<evidence type="ECO:0000313" key="2">
    <source>
        <dbReference type="Proteomes" id="UP001381693"/>
    </source>
</evidence>
<protein>
    <submittedName>
        <fullName evidence="1">Uncharacterized protein</fullName>
    </submittedName>
</protein>